<organism evidence="9 10">
    <name type="scientific">Rhizoclosmatium globosum</name>
    <dbReference type="NCBI Taxonomy" id="329046"/>
    <lineage>
        <taxon>Eukaryota</taxon>
        <taxon>Fungi</taxon>
        <taxon>Fungi incertae sedis</taxon>
        <taxon>Chytridiomycota</taxon>
        <taxon>Chytridiomycota incertae sedis</taxon>
        <taxon>Chytridiomycetes</taxon>
        <taxon>Chytridiales</taxon>
        <taxon>Chytriomycetaceae</taxon>
        <taxon>Rhizoclosmatium</taxon>
    </lineage>
</organism>
<dbReference type="GO" id="GO:0000139">
    <property type="term" value="C:Golgi membrane"/>
    <property type="evidence" value="ECO:0007669"/>
    <property type="project" value="UniProtKB-SubCell"/>
</dbReference>
<dbReference type="GO" id="GO:0031267">
    <property type="term" value="F:small GTPase binding"/>
    <property type="evidence" value="ECO:0007669"/>
    <property type="project" value="InterPro"/>
</dbReference>
<keyword evidence="10" id="KW-1185">Reference proteome</keyword>
<comment type="subcellular location">
    <subcellularLocation>
        <location evidence="6">Golgi apparatus membrane</location>
        <topology evidence="6">Multi-pass membrane protein</topology>
    </subcellularLocation>
    <subcellularLocation>
        <location evidence="1">Membrane</location>
        <topology evidence="1">Multi-pass membrane protein</topology>
    </subcellularLocation>
</comment>
<evidence type="ECO:0000256" key="5">
    <source>
        <dbReference type="ARBA" id="ARBA00023136"/>
    </source>
</evidence>
<feature type="transmembrane region" description="Helical" evidence="6">
    <location>
        <begin position="244"/>
        <end position="266"/>
    </location>
</feature>
<feature type="region of interest" description="Disordered" evidence="7">
    <location>
        <begin position="44"/>
        <end position="69"/>
    </location>
</feature>
<keyword evidence="5 6" id="KW-0472">Membrane</keyword>
<dbReference type="AlphaFoldDB" id="A0A1Y2CY66"/>
<sequence>MSKQYEQLLDMDEPHLDTAQSQLEFQNFVLNSAEANLVAGQVGGGGGGGNGSSSGSGRASATTAGTSSMGANNITQTKVSASEFMQPQQPMTNNTSTNAFWTLQFYAQFFDVDSTDVAQRIIAAVIPRGGFMDSIASNPDLYGPFWIPTTVIFALFVTSFIAGSINAYFSNTSADYVYDMALLSFASTAVYSYVGGTSAALWGIGRYFGCPVKILEVVGLVGYGMSIWVPVSLLCILPSDILRTVLVLVAFVLTSFLFVQNISPFYNNASNPAGRTVALSVILIANAALALAFRFGFFAFVHKVNAPGDNKPVKPTPTVGGSNSSSFAAHEVPKDLATAIATSVFNEFANQIMDSVEEAITTSV</sequence>
<dbReference type="PANTHER" id="PTHR12822">
    <property type="entry name" value="PROTEIN YIPF"/>
    <property type="match status" value="1"/>
</dbReference>
<feature type="transmembrane region" description="Helical" evidence="6">
    <location>
        <begin position="214"/>
        <end position="237"/>
    </location>
</feature>
<feature type="transmembrane region" description="Helical" evidence="6">
    <location>
        <begin position="145"/>
        <end position="169"/>
    </location>
</feature>
<dbReference type="InterPro" id="IPR039765">
    <property type="entry name" value="Yip5/YIPF1/YIPF2"/>
</dbReference>
<evidence type="ECO:0000259" key="8">
    <source>
        <dbReference type="Pfam" id="PF04893"/>
    </source>
</evidence>
<dbReference type="EMBL" id="MCGO01000004">
    <property type="protein sequence ID" value="ORY51960.1"/>
    <property type="molecule type" value="Genomic_DNA"/>
</dbReference>
<dbReference type="PANTHER" id="PTHR12822:SF2">
    <property type="entry name" value="PROTEIN YIPF"/>
    <property type="match status" value="1"/>
</dbReference>
<feature type="domain" description="Yip1" evidence="8">
    <location>
        <begin position="131"/>
        <end position="290"/>
    </location>
</feature>
<evidence type="ECO:0000256" key="1">
    <source>
        <dbReference type="ARBA" id="ARBA00004141"/>
    </source>
</evidence>
<feature type="transmembrane region" description="Helical" evidence="6">
    <location>
        <begin position="278"/>
        <end position="301"/>
    </location>
</feature>
<dbReference type="InterPro" id="IPR006977">
    <property type="entry name" value="Yip1_dom"/>
</dbReference>
<name>A0A1Y2CY66_9FUNG</name>
<feature type="transmembrane region" description="Helical" evidence="6">
    <location>
        <begin position="176"/>
        <end position="194"/>
    </location>
</feature>
<dbReference type="OrthoDB" id="10256463at2759"/>
<evidence type="ECO:0000256" key="7">
    <source>
        <dbReference type="SAM" id="MobiDB-lite"/>
    </source>
</evidence>
<protein>
    <recommendedName>
        <fullName evidence="6">Protein YIP</fullName>
    </recommendedName>
</protein>
<dbReference type="GO" id="GO:0016192">
    <property type="term" value="P:vesicle-mediated transport"/>
    <property type="evidence" value="ECO:0007669"/>
    <property type="project" value="InterPro"/>
</dbReference>
<dbReference type="Proteomes" id="UP000193642">
    <property type="component" value="Unassembled WGS sequence"/>
</dbReference>
<evidence type="ECO:0000256" key="2">
    <source>
        <dbReference type="ARBA" id="ARBA00010596"/>
    </source>
</evidence>
<evidence type="ECO:0000256" key="4">
    <source>
        <dbReference type="ARBA" id="ARBA00022989"/>
    </source>
</evidence>
<feature type="compositionally biased region" description="Low complexity" evidence="7">
    <location>
        <begin position="55"/>
        <end position="69"/>
    </location>
</feature>
<comment type="caution">
    <text evidence="9">The sequence shown here is derived from an EMBL/GenBank/DDBJ whole genome shotgun (WGS) entry which is preliminary data.</text>
</comment>
<gene>
    <name evidence="9" type="ORF">BCR33DRAFT_712166</name>
</gene>
<keyword evidence="4 6" id="KW-1133">Transmembrane helix</keyword>
<evidence type="ECO:0000313" key="10">
    <source>
        <dbReference type="Proteomes" id="UP000193642"/>
    </source>
</evidence>
<dbReference type="Pfam" id="PF04893">
    <property type="entry name" value="Yip1"/>
    <property type="match status" value="1"/>
</dbReference>
<evidence type="ECO:0000256" key="3">
    <source>
        <dbReference type="ARBA" id="ARBA00022692"/>
    </source>
</evidence>
<reference evidence="9 10" key="1">
    <citation type="submission" date="2016-07" db="EMBL/GenBank/DDBJ databases">
        <title>Pervasive Adenine N6-methylation of Active Genes in Fungi.</title>
        <authorList>
            <consortium name="DOE Joint Genome Institute"/>
            <person name="Mondo S.J."/>
            <person name="Dannebaum R.O."/>
            <person name="Kuo R.C."/>
            <person name="Labutti K."/>
            <person name="Haridas S."/>
            <person name="Kuo A."/>
            <person name="Salamov A."/>
            <person name="Ahrendt S.R."/>
            <person name="Lipzen A."/>
            <person name="Sullivan W."/>
            <person name="Andreopoulos W.B."/>
            <person name="Clum A."/>
            <person name="Lindquist E."/>
            <person name="Daum C."/>
            <person name="Ramamoorthy G.K."/>
            <person name="Gryganskyi A."/>
            <person name="Culley D."/>
            <person name="Magnuson J.K."/>
            <person name="James T.Y."/>
            <person name="O'Malley M.A."/>
            <person name="Stajich J.E."/>
            <person name="Spatafora J.W."/>
            <person name="Visel A."/>
            <person name="Grigoriev I.V."/>
        </authorList>
    </citation>
    <scope>NUCLEOTIDE SEQUENCE [LARGE SCALE GENOMIC DNA]</scope>
    <source>
        <strain evidence="9 10">JEL800</strain>
    </source>
</reference>
<evidence type="ECO:0000256" key="6">
    <source>
        <dbReference type="RuleBase" id="RU361264"/>
    </source>
</evidence>
<accession>A0A1Y2CY66</accession>
<comment type="similarity">
    <text evidence="2 6">Belongs to the YIP1 family.</text>
</comment>
<keyword evidence="3 6" id="KW-0812">Transmembrane</keyword>
<feature type="compositionally biased region" description="Gly residues" evidence="7">
    <location>
        <begin position="44"/>
        <end position="54"/>
    </location>
</feature>
<dbReference type="STRING" id="329046.A0A1Y2CY66"/>
<evidence type="ECO:0000313" key="9">
    <source>
        <dbReference type="EMBL" id="ORY51960.1"/>
    </source>
</evidence>
<proteinExistence type="inferred from homology"/>